<dbReference type="Proteomes" id="UP000189981">
    <property type="component" value="Unassembled WGS sequence"/>
</dbReference>
<accession>A0A1T5BAX5</accession>
<proteinExistence type="predicted"/>
<evidence type="ECO:0000313" key="4">
    <source>
        <dbReference type="Proteomes" id="UP000189981"/>
    </source>
</evidence>
<dbReference type="EMBL" id="FUYR01000001">
    <property type="protein sequence ID" value="SKB44043.1"/>
    <property type="molecule type" value="Genomic_DNA"/>
</dbReference>
<dbReference type="InterPro" id="IPR014973">
    <property type="entry name" value="DUF1835"/>
</dbReference>
<protein>
    <recommendedName>
        <fullName evidence="5">DUF1835 domain-containing protein</fullName>
    </recommendedName>
</protein>
<dbReference type="Pfam" id="PF12395">
    <property type="entry name" value="DUF3658"/>
    <property type="match status" value="1"/>
</dbReference>
<organism evidence="3 4">
    <name type="scientific">Daejeonella lutea</name>
    <dbReference type="NCBI Taxonomy" id="572036"/>
    <lineage>
        <taxon>Bacteria</taxon>
        <taxon>Pseudomonadati</taxon>
        <taxon>Bacteroidota</taxon>
        <taxon>Sphingobacteriia</taxon>
        <taxon>Sphingobacteriales</taxon>
        <taxon>Sphingobacteriaceae</taxon>
        <taxon>Daejeonella</taxon>
    </lineage>
</organism>
<evidence type="ECO:0000313" key="3">
    <source>
        <dbReference type="EMBL" id="SKB44043.1"/>
    </source>
</evidence>
<evidence type="ECO:0000259" key="2">
    <source>
        <dbReference type="Pfam" id="PF12395"/>
    </source>
</evidence>
<feature type="domain" description="DUF1835" evidence="1">
    <location>
        <begin position="5"/>
        <end position="123"/>
    </location>
</feature>
<gene>
    <name evidence="3" type="ORF">SAMN05661099_1455</name>
</gene>
<dbReference type="RefSeq" id="WP_079701931.1">
    <property type="nucleotide sequence ID" value="NZ_FUYR01000001.1"/>
</dbReference>
<dbReference type="OrthoDB" id="708997at2"/>
<name>A0A1T5BAX5_9SPHI</name>
<dbReference type="AlphaFoldDB" id="A0A1T5BAX5"/>
<dbReference type="Pfam" id="PF08874">
    <property type="entry name" value="DUF1835"/>
    <property type="match status" value="1"/>
</dbReference>
<dbReference type="STRING" id="572036.SAMN05661099_1455"/>
<reference evidence="4" key="1">
    <citation type="submission" date="2017-02" db="EMBL/GenBank/DDBJ databases">
        <authorList>
            <person name="Varghese N."/>
            <person name="Submissions S."/>
        </authorList>
    </citation>
    <scope>NUCLEOTIDE SEQUENCE [LARGE SCALE GENOMIC DNA]</scope>
    <source>
        <strain evidence="4">DSM 22385</strain>
    </source>
</reference>
<keyword evidence="4" id="KW-1185">Reference proteome</keyword>
<evidence type="ECO:0000259" key="1">
    <source>
        <dbReference type="Pfam" id="PF08874"/>
    </source>
</evidence>
<dbReference type="InterPro" id="IPR022123">
    <property type="entry name" value="DUF3658"/>
</dbReference>
<sequence>MTSPIHITFGTFAESYVKQSFEFNPALAGEIIALNEDLSIGPLRDIHMEDGRTARTAWLSEIGAHTSSLPYLLSSDLATYEIIKAITSSQPIYIWCGADTKSHLGFLRLMFELSDLNLNIFILRYPKTVQYPIGEFPFLHVGLLRPGQIAELDVLFESLGQAERNTYINDWVEISNSDSLLRMEFGDIKHVGDDYLDDKLIMRCTSDFRGSAWIVGETLADIFDQWQTACGSYLNWRLKELVRMGKLDYQGVLYEIRDYSVRLKL</sequence>
<feature type="domain" description="DUF3658" evidence="2">
    <location>
        <begin position="158"/>
        <end position="259"/>
    </location>
</feature>
<evidence type="ECO:0008006" key="5">
    <source>
        <dbReference type="Google" id="ProtNLM"/>
    </source>
</evidence>